<evidence type="ECO:0008006" key="3">
    <source>
        <dbReference type="Google" id="ProtNLM"/>
    </source>
</evidence>
<organism evidence="1 2">
    <name type="scientific">Blastopirellula marina</name>
    <dbReference type="NCBI Taxonomy" id="124"/>
    <lineage>
        <taxon>Bacteria</taxon>
        <taxon>Pseudomonadati</taxon>
        <taxon>Planctomycetota</taxon>
        <taxon>Planctomycetia</taxon>
        <taxon>Pirellulales</taxon>
        <taxon>Pirellulaceae</taxon>
        <taxon>Blastopirellula</taxon>
    </lineage>
</organism>
<dbReference type="Proteomes" id="UP000238322">
    <property type="component" value="Unassembled WGS sequence"/>
</dbReference>
<name>A0A2S8FPM0_9BACT</name>
<proteinExistence type="predicted"/>
<dbReference type="InterPro" id="IPR035948">
    <property type="entry name" value="YwqG-like_sf"/>
</dbReference>
<dbReference type="EMBL" id="PUHY01000010">
    <property type="protein sequence ID" value="PQO34117.1"/>
    <property type="molecule type" value="Genomic_DNA"/>
</dbReference>
<dbReference type="RefSeq" id="WP_105329821.1">
    <property type="nucleotide sequence ID" value="NZ_PUHY01000010.1"/>
</dbReference>
<dbReference type="AlphaFoldDB" id="A0A2S8FPM0"/>
<dbReference type="Pfam" id="PF09234">
    <property type="entry name" value="DUF1963"/>
    <property type="match status" value="1"/>
</dbReference>
<evidence type="ECO:0000313" key="1">
    <source>
        <dbReference type="EMBL" id="PQO34117.1"/>
    </source>
</evidence>
<accession>A0A2S8FPM0</accession>
<dbReference type="PANTHER" id="PTHR36436:SF6">
    <property type="entry name" value="SLL5081 PROTEIN"/>
    <property type="match status" value="1"/>
</dbReference>
<dbReference type="PANTHER" id="PTHR36436">
    <property type="entry name" value="SLL5081 PROTEIN"/>
    <property type="match status" value="1"/>
</dbReference>
<sequence length="324" mass="37332">MYEHLTTLYENLATLLEAEPELDAQRILRIVRPSVRLMVGSKNPSSYPLGASRLGGIPDVPPQFVWPYWQPRPDETDCCGAPLKSLEPIPLNFIAQLDLSAIPQIDEAMPTSGWLYFFYDLLGQPWGTDPHEADRFRVIYVNCSRNTLSPAEKPEEIDPEFDTGDNWDLVPSVELTLPDEYIGFEEYESPRYFAYQRLAAQLTYQGKHPSRFLGHADLVQSPLENLGNPFETEEDASLDISEEEVDELLAQIRRGELQFEDSHHERIHALENDLYPWRLLLQIDGVASDETVFWNDEGRLFFMIRKDDLLAGRFDRVWLNLQTT</sequence>
<reference evidence="1 2" key="1">
    <citation type="submission" date="2018-02" db="EMBL/GenBank/DDBJ databases">
        <title>Comparative genomes isolates from brazilian mangrove.</title>
        <authorList>
            <person name="Araujo J.E."/>
            <person name="Taketani R.G."/>
            <person name="Silva M.C.P."/>
            <person name="Loureco M.V."/>
            <person name="Andreote F.D."/>
        </authorList>
    </citation>
    <scope>NUCLEOTIDE SEQUENCE [LARGE SCALE GENOMIC DNA]</scope>
    <source>
        <strain evidence="1 2">Hex-1 MGV</strain>
    </source>
</reference>
<dbReference type="OrthoDB" id="241317at2"/>
<gene>
    <name evidence="1" type="ORF">C5Y83_11275</name>
</gene>
<dbReference type="SUPFAM" id="SSF103032">
    <property type="entry name" value="Hypothetical protein YwqG"/>
    <property type="match status" value="1"/>
</dbReference>
<dbReference type="InterPro" id="IPR015315">
    <property type="entry name" value="DUF1963"/>
</dbReference>
<dbReference type="Gene3D" id="2.30.320.10">
    <property type="entry name" value="YwqG-like"/>
    <property type="match status" value="1"/>
</dbReference>
<comment type="caution">
    <text evidence="1">The sequence shown here is derived from an EMBL/GenBank/DDBJ whole genome shotgun (WGS) entry which is preliminary data.</text>
</comment>
<protein>
    <recommendedName>
        <fullName evidence="3">DUF1963 domain-containing protein</fullName>
    </recommendedName>
</protein>
<evidence type="ECO:0000313" key="2">
    <source>
        <dbReference type="Proteomes" id="UP000238322"/>
    </source>
</evidence>